<keyword evidence="2" id="KW-0813">Transport</keyword>
<evidence type="ECO:0000256" key="3">
    <source>
        <dbReference type="ARBA" id="ARBA00022729"/>
    </source>
</evidence>
<evidence type="ECO:0000256" key="2">
    <source>
        <dbReference type="ARBA" id="ARBA00022448"/>
    </source>
</evidence>
<dbReference type="GO" id="GO:1901982">
    <property type="term" value="F:maltose binding"/>
    <property type="evidence" value="ECO:0007669"/>
    <property type="project" value="TreeGrafter"/>
</dbReference>
<name>A0A6J4R7W1_9ACTN</name>
<evidence type="ECO:0000256" key="1">
    <source>
        <dbReference type="ARBA" id="ARBA00008520"/>
    </source>
</evidence>
<comment type="similarity">
    <text evidence="1">Belongs to the bacterial solute-binding protein 1 family.</text>
</comment>
<keyword evidence="3" id="KW-0732">Signal</keyword>
<evidence type="ECO:0000313" key="4">
    <source>
        <dbReference type="EMBL" id="CAA9465300.1"/>
    </source>
</evidence>
<accession>A0A6J4R7W1</accession>
<gene>
    <name evidence="4" type="ORF">AVDCRST_MAG58-3397</name>
</gene>
<dbReference type="EMBL" id="CADCVF010000069">
    <property type="protein sequence ID" value="CAA9465300.1"/>
    <property type="molecule type" value="Genomic_DNA"/>
</dbReference>
<proteinExistence type="inferred from homology"/>
<organism evidence="4">
    <name type="scientific">uncultured Rubrobacteraceae bacterium</name>
    <dbReference type="NCBI Taxonomy" id="349277"/>
    <lineage>
        <taxon>Bacteria</taxon>
        <taxon>Bacillati</taxon>
        <taxon>Actinomycetota</taxon>
        <taxon>Rubrobacteria</taxon>
        <taxon>Rubrobacterales</taxon>
        <taxon>Rubrobacteraceae</taxon>
        <taxon>environmental samples</taxon>
    </lineage>
</organism>
<dbReference type="GO" id="GO:0042956">
    <property type="term" value="P:maltodextrin transmembrane transport"/>
    <property type="evidence" value="ECO:0007669"/>
    <property type="project" value="TreeGrafter"/>
</dbReference>
<protein>
    <submittedName>
        <fullName evidence="4">Maltose/maltodextrin ABC transporter, substrate binding periplasmic protein MalE</fullName>
    </submittedName>
</protein>
<dbReference type="GO" id="GO:0055052">
    <property type="term" value="C:ATP-binding cassette (ABC) transporter complex, substrate-binding subunit-containing"/>
    <property type="evidence" value="ECO:0007669"/>
    <property type="project" value="TreeGrafter"/>
</dbReference>
<dbReference type="PANTHER" id="PTHR30061">
    <property type="entry name" value="MALTOSE-BINDING PERIPLASMIC PROTEIN"/>
    <property type="match status" value="1"/>
</dbReference>
<dbReference type="Gene3D" id="3.40.190.10">
    <property type="entry name" value="Periplasmic binding protein-like II"/>
    <property type="match status" value="2"/>
</dbReference>
<reference evidence="4" key="1">
    <citation type="submission" date="2020-02" db="EMBL/GenBank/DDBJ databases">
        <authorList>
            <person name="Meier V. D."/>
        </authorList>
    </citation>
    <scope>NUCLEOTIDE SEQUENCE</scope>
    <source>
        <strain evidence="4">AVDCRST_MAG58</strain>
    </source>
</reference>
<sequence>MPRAVSRKDFLRLGGVGLAGAALLGAADYSGNLGGNKVVKFQTIAEETSIQERAAVEIQVDRFEDQYPKYAMERKVTLSGETSTVSNTNKEMQTTLQSEDPPDVFSYDTGPGFGGVLAEAGLLRPLEDAYENNGWDIYEWAKQRATYNGAVYGVPDQVEEIVVYYNKNLVPEVPETVDELRQMANELRGREIIPFAFGNQEQWPAGHMFSIGVSNVLGREGLDDILYADGRWDTPEVEEAINLFFRDFVKRGYYPGGLSALSYDGANALFYSGEAAMNPTGTWLVSEIVQTVQDFEVGFFSFPSIQGSGISPPAGVGSGLFVAEKASNPQGAIEFIDYLLEESTARLIIEKLNVIPAHPVNPKGLDVPELFKEVLEDLSESPQAKSFGYNIDVLAPQNFNEVMFTGFQEVLDGTRSPAEQSAALQDAWATAKTQGKIATQG</sequence>
<dbReference type="PANTHER" id="PTHR30061:SF50">
    <property type="entry name" value="MALTOSE_MALTODEXTRIN-BINDING PERIPLASMIC PROTEIN"/>
    <property type="match status" value="1"/>
</dbReference>
<dbReference type="AlphaFoldDB" id="A0A6J4R7W1"/>
<dbReference type="GO" id="GO:0015768">
    <property type="term" value="P:maltose transport"/>
    <property type="evidence" value="ECO:0007669"/>
    <property type="project" value="TreeGrafter"/>
</dbReference>
<dbReference type="SUPFAM" id="SSF53850">
    <property type="entry name" value="Periplasmic binding protein-like II"/>
    <property type="match status" value="1"/>
</dbReference>
<dbReference type="InterPro" id="IPR006059">
    <property type="entry name" value="SBP"/>
</dbReference>
<dbReference type="Pfam" id="PF01547">
    <property type="entry name" value="SBP_bac_1"/>
    <property type="match status" value="1"/>
</dbReference>